<dbReference type="RefSeq" id="XP_020096283.1">
    <property type="nucleotide sequence ID" value="XM_020240694.1"/>
</dbReference>
<feature type="compositionally biased region" description="Basic and acidic residues" evidence="7">
    <location>
        <begin position="153"/>
        <end position="162"/>
    </location>
</feature>
<dbReference type="Pfam" id="PF07777">
    <property type="entry name" value="MFMR"/>
    <property type="match status" value="1"/>
</dbReference>
<dbReference type="Proteomes" id="UP000515123">
    <property type="component" value="Linkage group 9"/>
</dbReference>
<reference evidence="9" key="1">
    <citation type="journal article" date="2015" name="Nat. Genet.">
        <title>The pineapple genome and the evolution of CAM photosynthesis.</title>
        <authorList>
            <person name="Ming R."/>
            <person name="VanBuren R."/>
            <person name="Wai C.M."/>
            <person name="Tang H."/>
            <person name="Schatz M.C."/>
            <person name="Bowers J.E."/>
            <person name="Lyons E."/>
            <person name="Wang M.L."/>
            <person name="Chen J."/>
            <person name="Biggers E."/>
            <person name="Zhang J."/>
            <person name="Huang L."/>
            <person name="Zhang L."/>
            <person name="Miao W."/>
            <person name="Zhang J."/>
            <person name="Ye Z."/>
            <person name="Miao C."/>
            <person name="Lin Z."/>
            <person name="Wang H."/>
            <person name="Zhou H."/>
            <person name="Yim W.C."/>
            <person name="Priest H.D."/>
            <person name="Zheng C."/>
            <person name="Woodhouse M."/>
            <person name="Edger P.P."/>
            <person name="Guyot R."/>
            <person name="Guo H.B."/>
            <person name="Guo H."/>
            <person name="Zheng G."/>
            <person name="Singh R."/>
            <person name="Sharma A."/>
            <person name="Min X."/>
            <person name="Zheng Y."/>
            <person name="Lee H."/>
            <person name="Gurtowski J."/>
            <person name="Sedlazeck F.J."/>
            <person name="Harkess A."/>
            <person name="McKain M.R."/>
            <person name="Liao Z."/>
            <person name="Fang J."/>
            <person name="Liu J."/>
            <person name="Zhang X."/>
            <person name="Zhang Q."/>
            <person name="Hu W."/>
            <person name="Qin Y."/>
            <person name="Wang K."/>
            <person name="Chen L.Y."/>
            <person name="Shirley N."/>
            <person name="Lin Y.R."/>
            <person name="Liu L.Y."/>
            <person name="Hernandez A.G."/>
            <person name="Wright C.L."/>
            <person name="Bulone V."/>
            <person name="Tuskan G.A."/>
            <person name="Heath K."/>
            <person name="Zee F."/>
            <person name="Moore P.H."/>
            <person name="Sunkar R."/>
            <person name="Leebens-Mack J.H."/>
            <person name="Mockler T."/>
            <person name="Bennetzen J.L."/>
            <person name="Freeling M."/>
            <person name="Sankoff D."/>
            <person name="Paterson A.H."/>
            <person name="Zhu X."/>
            <person name="Yang X."/>
            <person name="Smith J.A."/>
            <person name="Cushman J.C."/>
            <person name="Paull R.E."/>
            <person name="Yu Q."/>
        </authorList>
    </citation>
    <scope>NUCLEOTIDE SEQUENCE [LARGE SCALE GENOMIC DNA]</scope>
    <source>
        <strain evidence="9">cv. F153</strain>
    </source>
</reference>
<evidence type="ECO:0000313" key="12">
    <source>
        <dbReference type="RefSeq" id="XP_020096285.1"/>
    </source>
</evidence>
<keyword evidence="4" id="KW-0238">DNA-binding</keyword>
<evidence type="ECO:0000313" key="9">
    <source>
        <dbReference type="Proteomes" id="UP000515123"/>
    </source>
</evidence>
<keyword evidence="9" id="KW-1185">Reference proteome</keyword>
<dbReference type="SUPFAM" id="SSF57959">
    <property type="entry name" value="Leucine zipper domain"/>
    <property type="match status" value="1"/>
</dbReference>
<accession>A0A6P5FT40</accession>
<feature type="region of interest" description="Disordered" evidence="7">
    <location>
        <begin position="285"/>
        <end position="324"/>
    </location>
</feature>
<feature type="region of interest" description="Disordered" evidence="7">
    <location>
        <begin position="376"/>
        <end position="417"/>
    </location>
</feature>
<comment type="similarity">
    <text evidence="2">Belongs to the bZIP family.</text>
</comment>
<dbReference type="InterPro" id="IPR044827">
    <property type="entry name" value="GBF-like"/>
</dbReference>
<evidence type="ECO:0000256" key="7">
    <source>
        <dbReference type="SAM" id="MobiDB-lite"/>
    </source>
</evidence>
<dbReference type="PANTHER" id="PTHR45967:SF31">
    <property type="entry name" value="DNA-BINDING PROTEIN EMBP-1"/>
    <property type="match status" value="1"/>
</dbReference>
<evidence type="ECO:0000256" key="6">
    <source>
        <dbReference type="ARBA" id="ARBA00023242"/>
    </source>
</evidence>
<keyword evidence="3" id="KW-0805">Transcription regulation</keyword>
<evidence type="ECO:0000256" key="1">
    <source>
        <dbReference type="ARBA" id="ARBA00004123"/>
    </source>
</evidence>
<dbReference type="AlphaFoldDB" id="A0A6P5FT40"/>
<dbReference type="InterPro" id="IPR045314">
    <property type="entry name" value="bZIP_plant_GBF1"/>
</dbReference>
<protein>
    <submittedName>
        <fullName evidence="10 11">DNA-binding protein EMBP-1-like isoform X1</fullName>
    </submittedName>
</protein>
<evidence type="ECO:0000313" key="10">
    <source>
        <dbReference type="RefSeq" id="XP_020096283.1"/>
    </source>
</evidence>
<dbReference type="GO" id="GO:0000976">
    <property type="term" value="F:transcription cis-regulatory region binding"/>
    <property type="evidence" value="ECO:0007669"/>
    <property type="project" value="UniProtKB-ARBA"/>
</dbReference>
<evidence type="ECO:0000256" key="4">
    <source>
        <dbReference type="ARBA" id="ARBA00023125"/>
    </source>
</evidence>
<evidence type="ECO:0000259" key="8">
    <source>
        <dbReference type="PROSITE" id="PS50217"/>
    </source>
</evidence>
<organism evidence="12">
    <name type="scientific">Ananas comosus</name>
    <name type="common">Pineapple</name>
    <name type="synonym">Ananas ananas</name>
    <dbReference type="NCBI Taxonomy" id="4615"/>
    <lineage>
        <taxon>Eukaryota</taxon>
        <taxon>Viridiplantae</taxon>
        <taxon>Streptophyta</taxon>
        <taxon>Embryophyta</taxon>
        <taxon>Tracheophyta</taxon>
        <taxon>Spermatophyta</taxon>
        <taxon>Magnoliopsida</taxon>
        <taxon>Liliopsida</taxon>
        <taxon>Poales</taxon>
        <taxon>Bromeliaceae</taxon>
        <taxon>Bromelioideae</taxon>
        <taxon>Ananas</taxon>
    </lineage>
</organism>
<evidence type="ECO:0000256" key="2">
    <source>
        <dbReference type="ARBA" id="ARBA00007163"/>
    </source>
</evidence>
<keyword evidence="6" id="KW-0539">Nucleus</keyword>
<feature type="domain" description="BZIP" evidence="8">
    <location>
        <begin position="301"/>
        <end position="364"/>
    </location>
</feature>
<dbReference type="GeneID" id="109715594"/>
<dbReference type="InterPro" id="IPR046347">
    <property type="entry name" value="bZIP_sf"/>
</dbReference>
<dbReference type="InterPro" id="IPR012900">
    <property type="entry name" value="MFMR"/>
</dbReference>
<feature type="compositionally biased region" description="Low complexity" evidence="7">
    <location>
        <begin position="396"/>
        <end position="411"/>
    </location>
</feature>
<keyword evidence="5" id="KW-0804">Transcription</keyword>
<dbReference type="PROSITE" id="PS50217">
    <property type="entry name" value="BZIP"/>
    <property type="match status" value="1"/>
</dbReference>
<feature type="compositionally biased region" description="Basic and acidic residues" evidence="7">
    <location>
        <begin position="291"/>
        <end position="324"/>
    </location>
</feature>
<reference evidence="10 11" key="2">
    <citation type="submission" date="2025-04" db="UniProtKB">
        <authorList>
            <consortium name="RefSeq"/>
        </authorList>
    </citation>
    <scope>IDENTIFICATION</scope>
    <source>
        <tissue evidence="10 11">Leaf</tissue>
    </source>
</reference>
<feature type="region of interest" description="Disordered" evidence="7">
    <location>
        <begin position="1"/>
        <end position="21"/>
    </location>
</feature>
<feature type="compositionally biased region" description="Low complexity" evidence="7">
    <location>
        <begin position="139"/>
        <end position="148"/>
    </location>
</feature>
<evidence type="ECO:0000256" key="5">
    <source>
        <dbReference type="ARBA" id="ARBA00023163"/>
    </source>
</evidence>
<feature type="region of interest" description="Disordered" evidence="7">
    <location>
        <begin position="138"/>
        <end position="208"/>
    </location>
</feature>
<dbReference type="PANTHER" id="PTHR45967">
    <property type="entry name" value="G-BOX-BINDING FACTOR 3-RELATED"/>
    <property type="match status" value="1"/>
</dbReference>
<dbReference type="OrthoDB" id="1642657at2759"/>
<dbReference type="GO" id="GO:0005634">
    <property type="term" value="C:nucleus"/>
    <property type="evidence" value="ECO:0007669"/>
    <property type="project" value="UniProtKB-SubCell"/>
</dbReference>
<evidence type="ECO:0000313" key="11">
    <source>
        <dbReference type="RefSeq" id="XP_020096284.1"/>
    </source>
</evidence>
<dbReference type="SMART" id="SM00338">
    <property type="entry name" value="BRLZ"/>
    <property type="match status" value="1"/>
</dbReference>
<dbReference type="Gene3D" id="1.20.5.170">
    <property type="match status" value="1"/>
</dbReference>
<dbReference type="RefSeq" id="XP_020096285.1">
    <property type="nucleotide sequence ID" value="XM_020240696.1"/>
</dbReference>
<comment type="subcellular location">
    <subcellularLocation>
        <location evidence="1">Nucleus</location>
    </subcellularLocation>
</comment>
<dbReference type="Pfam" id="PF16596">
    <property type="entry name" value="MFMR_assoc"/>
    <property type="match status" value="1"/>
</dbReference>
<dbReference type="GO" id="GO:0003700">
    <property type="term" value="F:DNA-binding transcription factor activity"/>
    <property type="evidence" value="ECO:0007669"/>
    <property type="project" value="InterPro"/>
</dbReference>
<sequence length="417" mass="44530">MMAAAEEQNKPLLETSAAGGPTTTATTGVAAAAVAASTTAAAPPLMAYGASSEWATSLQAYYNSGGAASAVSAHAFFPPGASHHSYAVWAPQMVSPYGTHIPISPMYHPGPMYAHPSMGMNMPYPASEVEVRPIEGKIKGSTSKGSSGNARGSPEKSEDGRKGTSASADNASRSSEDGSEGSSDTREDNDEQKESTATKKRKYRGMAVDGETSQTATIAHCNNTIAESSYNARGRSVTKLPVSAPGRSALPNSSTNLNIGMDIWNTSHSATVNVKPNEVTAASAMVGRDGVMSEHQLDERELKRERRKQSNRESARRSRLRKQQECEELARRVAELNSENSALKVELEHLKKTCSELEAENSQIMQEEMVQLHEPGINIDPSRMLRVSDSGSLARNNSNKSNGNFYNSSGNQESTSR</sequence>
<dbReference type="InterPro" id="IPR004827">
    <property type="entry name" value="bZIP"/>
</dbReference>
<evidence type="ECO:0000256" key="3">
    <source>
        <dbReference type="ARBA" id="ARBA00023015"/>
    </source>
</evidence>
<gene>
    <name evidence="10 11 12" type="primary">LOC109715594</name>
</gene>
<dbReference type="Pfam" id="PF00170">
    <property type="entry name" value="bZIP_1"/>
    <property type="match status" value="1"/>
</dbReference>
<dbReference type="CDD" id="cd14702">
    <property type="entry name" value="bZIP_plant_GBF1"/>
    <property type="match status" value="1"/>
</dbReference>
<name>A0A6P5FT40_ANACO</name>
<proteinExistence type="inferred from homology"/>
<dbReference type="RefSeq" id="XP_020096284.1">
    <property type="nucleotide sequence ID" value="XM_020240695.1"/>
</dbReference>
<dbReference type="PROSITE" id="PS00036">
    <property type="entry name" value="BZIP_BASIC"/>
    <property type="match status" value="1"/>
</dbReference>